<dbReference type="Proteomes" id="UP001432075">
    <property type="component" value="Chromosome"/>
</dbReference>
<sequence length="173" mass="17899">MAAAATILVLGTAAATANAAPAPRNCVLNIDSGSMQCYDTFQEAVNASTNGRIADAPLSAKHIDQKLADRLKGSSGTTGAQAVQLGVIYTDWNYGGSALVLTGGSGCQSGNGRDAQINLEGIWNNSVSSLTTLTCWLELWDAPNASGVHQEYQQSTSYVGDAMNDRASSIALL</sequence>
<evidence type="ECO:0000256" key="1">
    <source>
        <dbReference type="SAM" id="SignalP"/>
    </source>
</evidence>
<feature type="signal peptide" evidence="1">
    <location>
        <begin position="1"/>
        <end position="19"/>
    </location>
</feature>
<accession>A0ABZ1RCU9</accession>
<name>A0ABZ1RCU9_9ACTN</name>
<dbReference type="Gene3D" id="2.60.20.10">
    <property type="entry name" value="Crystallins"/>
    <property type="match status" value="1"/>
</dbReference>
<keyword evidence="3" id="KW-1185">Reference proteome</keyword>
<gene>
    <name evidence="2" type="ORF">OHU17_01550</name>
</gene>
<dbReference type="EMBL" id="CP108057">
    <property type="protein sequence ID" value="WUO44587.1"/>
    <property type="molecule type" value="Genomic_DNA"/>
</dbReference>
<proteinExistence type="predicted"/>
<reference evidence="2" key="1">
    <citation type="submission" date="2022-10" db="EMBL/GenBank/DDBJ databases">
        <title>The complete genomes of actinobacterial strains from the NBC collection.</title>
        <authorList>
            <person name="Joergensen T.S."/>
            <person name="Alvarez Arevalo M."/>
            <person name="Sterndorff E.B."/>
            <person name="Faurdal D."/>
            <person name="Vuksanovic O."/>
            <person name="Mourched A.-S."/>
            <person name="Charusanti P."/>
            <person name="Shaw S."/>
            <person name="Blin K."/>
            <person name="Weber T."/>
        </authorList>
    </citation>
    <scope>NUCLEOTIDE SEQUENCE</scope>
    <source>
        <strain evidence="2">NBC_00283</strain>
    </source>
</reference>
<feature type="chain" id="PRO_5046960419" evidence="1">
    <location>
        <begin position="20"/>
        <end position="173"/>
    </location>
</feature>
<dbReference type="RefSeq" id="WP_328774992.1">
    <property type="nucleotide sequence ID" value="NZ_CP108057.1"/>
</dbReference>
<evidence type="ECO:0000313" key="3">
    <source>
        <dbReference type="Proteomes" id="UP001432075"/>
    </source>
</evidence>
<dbReference type="InterPro" id="IPR011024">
    <property type="entry name" value="G_crystallin-like"/>
</dbReference>
<dbReference type="SUPFAM" id="SSF49695">
    <property type="entry name" value="gamma-Crystallin-like"/>
    <property type="match status" value="1"/>
</dbReference>
<organism evidence="2 3">
    <name type="scientific">Streptomyces goshikiensis</name>
    <dbReference type="NCBI Taxonomy" id="1942"/>
    <lineage>
        <taxon>Bacteria</taxon>
        <taxon>Bacillati</taxon>
        <taxon>Actinomycetota</taxon>
        <taxon>Actinomycetes</taxon>
        <taxon>Kitasatosporales</taxon>
        <taxon>Streptomycetaceae</taxon>
        <taxon>Streptomyces</taxon>
    </lineage>
</organism>
<evidence type="ECO:0000313" key="2">
    <source>
        <dbReference type="EMBL" id="WUO44587.1"/>
    </source>
</evidence>
<protein>
    <submittedName>
        <fullName evidence="2">Uncharacterized protein</fullName>
    </submittedName>
</protein>
<keyword evidence="1" id="KW-0732">Signal</keyword>